<reference evidence="3" key="1">
    <citation type="submission" date="2020-04" db="EMBL/GenBank/DDBJ databases">
        <title>Comparative genomics of oral phylogroup-2 Treponema strains.</title>
        <authorList>
            <person name="Zeng H."/>
            <person name="Chan Y.K."/>
            <person name="Watt R.M."/>
        </authorList>
    </citation>
    <scope>NUCLEOTIDE SEQUENCE</scope>
    <source>
        <strain evidence="3">OMZ 905</strain>
    </source>
</reference>
<protein>
    <submittedName>
        <fullName evidence="3">DUF262 domain-containing protein</fullName>
    </submittedName>
</protein>
<dbReference type="Pfam" id="PF03235">
    <property type="entry name" value="GmrSD_N"/>
    <property type="match status" value="1"/>
</dbReference>
<dbReference type="InterPro" id="IPR011089">
    <property type="entry name" value="GmrSD_C"/>
</dbReference>
<evidence type="ECO:0000259" key="2">
    <source>
        <dbReference type="Pfam" id="PF07510"/>
    </source>
</evidence>
<dbReference type="Proteomes" id="UP001056981">
    <property type="component" value="Chromosome"/>
</dbReference>
<evidence type="ECO:0000313" key="3">
    <source>
        <dbReference type="EMBL" id="UTD00723.1"/>
    </source>
</evidence>
<sequence>MIGISDTATLTLRKILGNGVTYAVPKFQRDYSWYTENWDDFWQDIENLYKNIEKAHYMGYLVFQTFDNKAYAIIDGQQRITTISILIMTALKRLKDLEEENIEPENNKKRREQLQNMYIGYLDPVTLIASNKLTLNHNNNDFYKRYMIPLEEFPKRGLNSSEKLMKSCFDWYYQKILNFNDGSEIAKFVDTIADKLFFTVITVNDELNAYKVFETLNARGVQLSSADLLKNYLFSVVDPNTNNKKDQELNELETLWTNIVSKLGVEKIQDFLRYYWNSKNKTVRKNELFKAMKNNIKTKKEVFSFLRDVLKKADVYVALLNPYDEFWLVVRDKDGVEYKNKIVKALTELTLFGAKQPLSLLISGYSNLSIKEFIKLVECIAVIYFRYNIIGGLNPNDEENVFNNLAIKINDSKKFDRQVLKEIYHPDELFKPDFSNIELKNTSRNRKIIKYILTNIENFETNTKYDITDEQNTIEHILPENPDESWGLEDGLAERYIYRLGNLALLEKNKNKDIQNLPYFKKREIFASSSFKTTKDIASIYSDWTIDNIVKRQGTMAKKAVNIWKIDF</sequence>
<evidence type="ECO:0000259" key="1">
    <source>
        <dbReference type="Pfam" id="PF03235"/>
    </source>
</evidence>
<feature type="domain" description="GmrSD restriction endonucleases C-terminal" evidence="2">
    <location>
        <begin position="426"/>
        <end position="558"/>
    </location>
</feature>
<dbReference type="EMBL" id="CP051635">
    <property type="protein sequence ID" value="UTD00723.1"/>
    <property type="molecule type" value="Genomic_DNA"/>
</dbReference>
<dbReference type="AlphaFoldDB" id="A0A9Q9EX81"/>
<gene>
    <name evidence="3" type="ORF">E4N86_08455</name>
</gene>
<dbReference type="Pfam" id="PF07510">
    <property type="entry name" value="GmrSD_C"/>
    <property type="match status" value="1"/>
</dbReference>
<accession>A0A9Q9EX81</accession>
<feature type="domain" description="GmrSD restriction endonucleases N-terminal" evidence="1">
    <location>
        <begin position="14"/>
        <end position="234"/>
    </location>
</feature>
<dbReference type="PANTHER" id="PTHR35149:SF2">
    <property type="entry name" value="DUF262 DOMAIN-CONTAINING PROTEIN"/>
    <property type="match status" value="1"/>
</dbReference>
<dbReference type="InterPro" id="IPR004919">
    <property type="entry name" value="GmrSD_N"/>
</dbReference>
<dbReference type="PANTHER" id="PTHR35149">
    <property type="entry name" value="SLL5132 PROTEIN"/>
    <property type="match status" value="1"/>
</dbReference>
<evidence type="ECO:0000313" key="4">
    <source>
        <dbReference type="Proteomes" id="UP001056981"/>
    </source>
</evidence>
<organism evidence="3 4">
    <name type="scientific">Treponema denticola</name>
    <dbReference type="NCBI Taxonomy" id="158"/>
    <lineage>
        <taxon>Bacteria</taxon>
        <taxon>Pseudomonadati</taxon>
        <taxon>Spirochaetota</taxon>
        <taxon>Spirochaetia</taxon>
        <taxon>Spirochaetales</taxon>
        <taxon>Treponemataceae</taxon>
        <taxon>Treponema</taxon>
    </lineage>
</organism>
<dbReference type="RefSeq" id="WP_253717876.1">
    <property type="nucleotide sequence ID" value="NZ_CP051522.1"/>
</dbReference>
<proteinExistence type="predicted"/>
<name>A0A9Q9EX81_TREDN</name>